<dbReference type="PROSITE" id="PS51203">
    <property type="entry name" value="CS"/>
    <property type="match status" value="1"/>
</dbReference>
<sequence>MSTPPCALGDLHLLSSPPSYSLALPHYTAALAQTGGGPLYGGPPRPYLLHRRALCLHRTGSHRRALQDLRLCLSEGAVAELAASARALIAEALFEEGEFEACIAAAGEAAGLAEEGGKRRMKLLRRKCEAEIEEEAGEGEAGEGEPAVPPATAAAAPPAAAPPAAAPPAAALAAPKRTAAPKIPKYAYYQSDSFMTVSVSVADLCEGDVRCEFGGNHAECVLRVGGEELTVFAGVVWDDIVPEGCRLVVKKEEVRVKMKKGKKCEWHELFAKKKGEVNSERKGGGTVVLGGYVPLEREASPADGAGAPRPYASKKDWNAVDRELTKAEESEKPEGEEALNHLFKNIYGDASDETRRAMVKSFQTSGGTVLSTNWDEVSKKDYEKERQAPKGMQWKNWDGDKLAQKED</sequence>
<comment type="caution">
    <text evidence="5">The sequence shown here is derived from an EMBL/GenBank/DDBJ whole genome shotgun (WGS) entry which is preliminary data.</text>
</comment>
<organism evidence="5 6">
    <name type="scientific">Tetraparma gracilis</name>
    <dbReference type="NCBI Taxonomy" id="2962635"/>
    <lineage>
        <taxon>Eukaryota</taxon>
        <taxon>Sar</taxon>
        <taxon>Stramenopiles</taxon>
        <taxon>Ochrophyta</taxon>
        <taxon>Bolidophyceae</taxon>
        <taxon>Parmales</taxon>
        <taxon>Triparmaceae</taxon>
        <taxon>Tetraparma</taxon>
    </lineage>
</organism>
<feature type="domain" description="SGS" evidence="3">
    <location>
        <begin position="306"/>
        <end position="399"/>
    </location>
</feature>
<dbReference type="InterPro" id="IPR044563">
    <property type="entry name" value="Sgt1-like"/>
</dbReference>
<evidence type="ECO:0008006" key="7">
    <source>
        <dbReference type="Google" id="ProtNLM"/>
    </source>
</evidence>
<evidence type="ECO:0000259" key="3">
    <source>
        <dbReference type="PROSITE" id="PS51048"/>
    </source>
</evidence>
<dbReference type="PROSITE" id="PS51048">
    <property type="entry name" value="SGS"/>
    <property type="match status" value="1"/>
</dbReference>
<evidence type="ECO:0000256" key="1">
    <source>
        <dbReference type="ARBA" id="ARBA00008509"/>
    </source>
</evidence>
<feature type="region of interest" description="Disordered" evidence="2">
    <location>
        <begin position="133"/>
        <end position="166"/>
    </location>
</feature>
<dbReference type="PANTHER" id="PTHR45862">
    <property type="entry name" value="PROTEIN SGT1 HOMOLOG"/>
    <property type="match status" value="1"/>
</dbReference>
<feature type="compositionally biased region" description="Acidic residues" evidence="2">
    <location>
        <begin position="133"/>
        <end position="143"/>
    </location>
</feature>
<dbReference type="InterPro" id="IPR007699">
    <property type="entry name" value="SGS_dom"/>
</dbReference>
<dbReference type="InterPro" id="IPR011990">
    <property type="entry name" value="TPR-like_helical_dom_sf"/>
</dbReference>
<evidence type="ECO:0000259" key="4">
    <source>
        <dbReference type="PROSITE" id="PS51203"/>
    </source>
</evidence>
<accession>A0ABQ6NF41</accession>
<dbReference type="Pfam" id="PF04969">
    <property type="entry name" value="CS"/>
    <property type="match status" value="1"/>
</dbReference>
<dbReference type="InterPro" id="IPR008978">
    <property type="entry name" value="HSP20-like_chaperone"/>
</dbReference>
<proteinExistence type="inferred from homology"/>
<feature type="compositionally biased region" description="Low complexity" evidence="2">
    <location>
        <begin position="144"/>
        <end position="158"/>
    </location>
</feature>
<dbReference type="SUPFAM" id="SSF48452">
    <property type="entry name" value="TPR-like"/>
    <property type="match status" value="1"/>
</dbReference>
<dbReference type="SUPFAM" id="SSF49764">
    <property type="entry name" value="HSP20-like chaperones"/>
    <property type="match status" value="1"/>
</dbReference>
<name>A0ABQ6NF41_9STRA</name>
<gene>
    <name evidence="5" type="ORF">TeGR_g11928</name>
</gene>
<feature type="region of interest" description="Disordered" evidence="2">
    <location>
        <begin position="381"/>
        <end position="407"/>
    </location>
</feature>
<dbReference type="EMBL" id="BRYB01006471">
    <property type="protein sequence ID" value="GMI58432.1"/>
    <property type="molecule type" value="Genomic_DNA"/>
</dbReference>
<keyword evidence="6" id="KW-1185">Reference proteome</keyword>
<evidence type="ECO:0000313" key="5">
    <source>
        <dbReference type="EMBL" id="GMI58432.1"/>
    </source>
</evidence>
<reference evidence="5 6" key="1">
    <citation type="journal article" date="2023" name="Commun. Biol.">
        <title>Genome analysis of Parmales, the sister group of diatoms, reveals the evolutionary specialization of diatoms from phago-mixotrophs to photoautotrophs.</title>
        <authorList>
            <person name="Ban H."/>
            <person name="Sato S."/>
            <person name="Yoshikawa S."/>
            <person name="Yamada K."/>
            <person name="Nakamura Y."/>
            <person name="Ichinomiya M."/>
            <person name="Sato N."/>
            <person name="Blanc-Mathieu R."/>
            <person name="Endo H."/>
            <person name="Kuwata A."/>
            <person name="Ogata H."/>
        </authorList>
    </citation>
    <scope>NUCLEOTIDE SEQUENCE [LARGE SCALE GENOMIC DNA]</scope>
</reference>
<evidence type="ECO:0000256" key="2">
    <source>
        <dbReference type="SAM" id="MobiDB-lite"/>
    </source>
</evidence>
<dbReference type="CDD" id="cd06463">
    <property type="entry name" value="p23_like"/>
    <property type="match status" value="1"/>
</dbReference>
<protein>
    <recommendedName>
        <fullName evidence="7">SGS domain-containing protein</fullName>
    </recommendedName>
</protein>
<dbReference type="Proteomes" id="UP001165060">
    <property type="component" value="Unassembled WGS sequence"/>
</dbReference>
<dbReference type="InterPro" id="IPR007052">
    <property type="entry name" value="CS_dom"/>
</dbReference>
<comment type="similarity">
    <text evidence="1">Belongs to the SGT1 family.</text>
</comment>
<dbReference type="Gene3D" id="2.60.40.790">
    <property type="match status" value="1"/>
</dbReference>
<evidence type="ECO:0000313" key="6">
    <source>
        <dbReference type="Proteomes" id="UP001165060"/>
    </source>
</evidence>
<dbReference type="Pfam" id="PF05002">
    <property type="entry name" value="SGS"/>
    <property type="match status" value="1"/>
</dbReference>
<dbReference type="Gene3D" id="1.25.40.10">
    <property type="entry name" value="Tetratricopeptide repeat domain"/>
    <property type="match status" value="1"/>
</dbReference>
<feature type="domain" description="CS" evidence="4">
    <location>
        <begin position="181"/>
        <end position="270"/>
    </location>
</feature>
<feature type="compositionally biased region" description="Basic and acidic residues" evidence="2">
    <location>
        <begin position="397"/>
        <end position="407"/>
    </location>
</feature>